<accession>A0AAW0D805</accession>
<dbReference type="Proteomes" id="UP001362999">
    <property type="component" value="Unassembled WGS sequence"/>
</dbReference>
<organism evidence="1 2">
    <name type="scientific">Favolaschia claudopus</name>
    <dbReference type="NCBI Taxonomy" id="2862362"/>
    <lineage>
        <taxon>Eukaryota</taxon>
        <taxon>Fungi</taxon>
        <taxon>Dikarya</taxon>
        <taxon>Basidiomycota</taxon>
        <taxon>Agaricomycotina</taxon>
        <taxon>Agaricomycetes</taxon>
        <taxon>Agaricomycetidae</taxon>
        <taxon>Agaricales</taxon>
        <taxon>Marasmiineae</taxon>
        <taxon>Mycenaceae</taxon>
        <taxon>Favolaschia</taxon>
    </lineage>
</organism>
<reference evidence="1 2" key="1">
    <citation type="journal article" date="2024" name="J Genomics">
        <title>Draft genome sequencing and assembly of Favolaschia claudopus CIRM-BRFM 2984 isolated from oak limbs.</title>
        <authorList>
            <person name="Navarro D."/>
            <person name="Drula E."/>
            <person name="Chaduli D."/>
            <person name="Cazenave R."/>
            <person name="Ahrendt S."/>
            <person name="Wang J."/>
            <person name="Lipzen A."/>
            <person name="Daum C."/>
            <person name="Barry K."/>
            <person name="Grigoriev I.V."/>
            <person name="Favel A."/>
            <person name="Rosso M.N."/>
            <person name="Martin F."/>
        </authorList>
    </citation>
    <scope>NUCLEOTIDE SEQUENCE [LARGE SCALE GENOMIC DNA]</scope>
    <source>
        <strain evidence="1 2">CIRM-BRFM 2984</strain>
    </source>
</reference>
<name>A0AAW0D805_9AGAR</name>
<keyword evidence="2" id="KW-1185">Reference proteome</keyword>
<evidence type="ECO:0000313" key="2">
    <source>
        <dbReference type="Proteomes" id="UP001362999"/>
    </source>
</evidence>
<comment type="caution">
    <text evidence="1">The sequence shown here is derived from an EMBL/GenBank/DDBJ whole genome shotgun (WGS) entry which is preliminary data.</text>
</comment>
<gene>
    <name evidence="1" type="ORF">R3P38DRAFT_1848912</name>
</gene>
<dbReference type="AlphaFoldDB" id="A0AAW0D805"/>
<evidence type="ECO:0000313" key="1">
    <source>
        <dbReference type="EMBL" id="KAK7048019.1"/>
    </source>
</evidence>
<sequence length="803" mass="90543">MSNEDFSQPGESWFDKLSKDLQSVFEDKRKYLSRPVPAKIEALLLQISYRMNRELGSLSAILRARGEYNQDFITKVEEATRDGTGYSFLTDLFSNSIRELTAPELESRVAAYLEKIQPALEAFLVEKEPLRLWVPNPEQVGSHAEFLRALKIPLNADGDGPDMLLHNLGFFMNDPSLRARIERLFPPLESGNATNTILLNTSGSGKTRTVLEGLCLFWGLYLTCEVDVDRRGSKDLQRTMDRIGSDPCFQKYPPSSGQTFMDNSGIAGRRFRELLFSRLCIMVHFCELAAKVSGPRLGQHFKKLWVYLQIQPSCLGYPNSDIFESLTQEIRGAPSFDVSELIAAKMDRLKVLLGQELDERPLICVIDEAQVAAKCFEQAFRTSNPNDVARRPVLRELLAVFSDTAAAELSVNITGTALDQESVMRIASSRVFKKKPKSITHFGAFNEAQEQINYMKQFLPLQIANQKTFQVLFERVSYWLKGRYRFTAAYMQNLLVTGFQRPHKMLNAFISVSTQVEFQRDGELHRSPGFCPSDYEEEVEQEEGEAAPAELMPFGFDKLQNYPSLVQVARECAAQYWMRASINPQVAGTRGPELINCGFARYAENDSGKLENSRITVDEPLSLLALIEWLQVRERSFAELFRLGAANGSTDADGSNGPEEELALYLSVAFEAQIPLMDIFHFHEGVEPSWAKCSAELVCLFVGEGGQEEGRVRHLTRPWLRGDSRAPICFPDKSMGPDLLFVLKLKNGKYIWVALQSKYQSVKDNNPDTGLKAETLRKAILTVTPVEFFGARVRSRAVSTHLI</sequence>
<dbReference type="EMBL" id="JAWWNJ010000009">
    <property type="protein sequence ID" value="KAK7048019.1"/>
    <property type="molecule type" value="Genomic_DNA"/>
</dbReference>
<proteinExistence type="predicted"/>
<protein>
    <submittedName>
        <fullName evidence="1">Uncharacterized protein</fullName>
    </submittedName>
</protein>